<evidence type="ECO:0000313" key="1">
    <source>
        <dbReference type="EMBL" id="ORV09889.1"/>
    </source>
</evidence>
<dbReference type="Proteomes" id="UP000230971">
    <property type="component" value="Unassembled WGS sequence"/>
</dbReference>
<protein>
    <submittedName>
        <fullName evidence="1 2">Methyltransferase</fullName>
    </submittedName>
</protein>
<dbReference type="CDD" id="cd02440">
    <property type="entry name" value="AdoMet_MTases"/>
    <property type="match status" value="1"/>
</dbReference>
<dbReference type="Pfam" id="PF13489">
    <property type="entry name" value="Methyltransf_23"/>
    <property type="match status" value="1"/>
</dbReference>
<reference evidence="1 3" key="1">
    <citation type="submission" date="2016-01" db="EMBL/GenBank/DDBJ databases">
        <title>The new phylogeny of the genus Mycobacterium.</title>
        <authorList>
            <person name="Tarcisio F."/>
            <person name="Conor M."/>
            <person name="Antonella G."/>
            <person name="Elisabetta G."/>
            <person name="Giulia F.S."/>
            <person name="Sara T."/>
            <person name="Anna F."/>
            <person name="Clotilde B."/>
            <person name="Roberto B."/>
            <person name="Veronica D.S."/>
            <person name="Fabio R."/>
            <person name="Monica P."/>
            <person name="Olivier J."/>
            <person name="Enrico T."/>
            <person name="Nicola S."/>
        </authorList>
    </citation>
    <scope>NUCLEOTIDE SEQUENCE [LARGE SCALE GENOMIC DNA]</scope>
    <source>
        <strain evidence="1 3">DSM 44243</strain>
    </source>
</reference>
<gene>
    <name evidence="1" type="ORF">AWB95_16830</name>
    <name evidence="2" type="ORF">CQY23_07245</name>
</gene>
<evidence type="ECO:0000313" key="2">
    <source>
        <dbReference type="EMBL" id="PIB79700.1"/>
    </source>
</evidence>
<accession>A0A1X1RMP1</accession>
<dbReference type="GO" id="GO:0032259">
    <property type="term" value="P:methylation"/>
    <property type="evidence" value="ECO:0007669"/>
    <property type="project" value="UniProtKB-KW"/>
</dbReference>
<dbReference type="SUPFAM" id="SSF53335">
    <property type="entry name" value="S-adenosyl-L-methionine-dependent methyltransferases"/>
    <property type="match status" value="1"/>
</dbReference>
<dbReference type="GO" id="GO:0008168">
    <property type="term" value="F:methyltransferase activity"/>
    <property type="evidence" value="ECO:0007669"/>
    <property type="project" value="UniProtKB-KW"/>
</dbReference>
<sequence>MMTSQIYRIQFPPANSERLAQDEVSFKLIDNGGSRELRFHDYAEIYKRPGLYEELFYGRLRCNSPGKVMELLERALQTTREPLTELRVLDLGAGNGMMGDVLKREGVARLVGVDIVPEARDAAYRDRPTVYDAYYVADLGDPDSRLRDELTEWNFDCLTCVAALGFGDIPPRAFFNAMKLIKTEGWLAFNIKQSFLNPDEQTGFSRLVRALIFSKYLDIYHLELYRHRLSMEGTQLFYYAFVGRLTASIPDDFLETHGIED</sequence>
<proteinExistence type="predicted"/>
<evidence type="ECO:0000313" key="4">
    <source>
        <dbReference type="Proteomes" id="UP000230971"/>
    </source>
</evidence>
<dbReference type="STRING" id="28045.AWB95_16830"/>
<dbReference type="EMBL" id="LQOM01000037">
    <property type="protein sequence ID" value="ORV09889.1"/>
    <property type="molecule type" value="Genomic_DNA"/>
</dbReference>
<reference evidence="2 4" key="2">
    <citation type="journal article" date="2017" name="Infect. Genet. Evol.">
        <title>The new phylogeny of the genus Mycobacterium: The old and the news.</title>
        <authorList>
            <person name="Tortoli E."/>
            <person name="Fedrizzi T."/>
            <person name="Meehan C.J."/>
            <person name="Trovato A."/>
            <person name="Grottola A."/>
            <person name="Giacobazzi E."/>
            <person name="Serpini G.F."/>
            <person name="Tagliazucchi S."/>
            <person name="Fabio A."/>
            <person name="Bettua C."/>
            <person name="Bertorelli R."/>
            <person name="Frascaro F."/>
            <person name="De Sanctis V."/>
            <person name="Pecorari M."/>
            <person name="Jousson O."/>
            <person name="Segata N."/>
            <person name="Cirillo D.M."/>
        </authorList>
    </citation>
    <scope>NUCLEOTIDE SEQUENCE [LARGE SCALE GENOMIC DNA]</scope>
    <source>
        <strain evidence="2 4">NCTC 12882</strain>
    </source>
</reference>
<dbReference type="Gene3D" id="3.40.50.150">
    <property type="entry name" value="Vaccinia Virus protein VP39"/>
    <property type="match status" value="1"/>
</dbReference>
<dbReference type="EMBL" id="PDKV01000006">
    <property type="protein sequence ID" value="PIB79700.1"/>
    <property type="molecule type" value="Genomic_DNA"/>
</dbReference>
<dbReference type="OrthoDB" id="465636at2"/>
<organism evidence="1 3">
    <name type="scientific">Mycobacterium celatum</name>
    <dbReference type="NCBI Taxonomy" id="28045"/>
    <lineage>
        <taxon>Bacteria</taxon>
        <taxon>Bacillati</taxon>
        <taxon>Actinomycetota</taxon>
        <taxon>Actinomycetes</taxon>
        <taxon>Mycobacteriales</taxon>
        <taxon>Mycobacteriaceae</taxon>
        <taxon>Mycobacterium</taxon>
    </lineage>
</organism>
<dbReference type="Proteomes" id="UP000193907">
    <property type="component" value="Unassembled WGS sequence"/>
</dbReference>
<dbReference type="AlphaFoldDB" id="A0A1X1RMP1"/>
<dbReference type="InterPro" id="IPR029063">
    <property type="entry name" value="SAM-dependent_MTases_sf"/>
</dbReference>
<evidence type="ECO:0000313" key="3">
    <source>
        <dbReference type="Proteomes" id="UP000193907"/>
    </source>
</evidence>
<comment type="caution">
    <text evidence="1">The sequence shown here is derived from an EMBL/GenBank/DDBJ whole genome shotgun (WGS) entry which is preliminary data.</text>
</comment>
<keyword evidence="1" id="KW-0489">Methyltransferase</keyword>
<keyword evidence="3" id="KW-1185">Reference proteome</keyword>
<name>A0A1X1RMP1_MYCCE</name>
<keyword evidence="1" id="KW-0808">Transferase</keyword>